<feature type="domain" description="4Fe-4S Mo/W bis-MGD-type" evidence="9">
    <location>
        <begin position="219"/>
        <end position="277"/>
    </location>
</feature>
<evidence type="ECO:0000313" key="12">
    <source>
        <dbReference type="Proteomes" id="UP000030661"/>
    </source>
</evidence>
<keyword evidence="5" id="KW-0408">Iron</keyword>
<keyword evidence="3" id="KW-0677">Repeat</keyword>
<dbReference type="Pfam" id="PF04879">
    <property type="entry name" value="Molybdop_Fe4S4"/>
    <property type="match status" value="1"/>
</dbReference>
<proteinExistence type="predicted"/>
<keyword evidence="2" id="KW-0479">Metal-binding</keyword>
<dbReference type="GO" id="GO:0046872">
    <property type="term" value="F:metal ion binding"/>
    <property type="evidence" value="ECO:0007669"/>
    <property type="project" value="UniProtKB-KW"/>
</dbReference>
<dbReference type="Proteomes" id="UP000030661">
    <property type="component" value="Unassembled WGS sequence"/>
</dbReference>
<keyword evidence="4" id="KW-0560">Oxidoreductase</keyword>
<dbReference type="HOGENOM" id="CLU_000422_11_0_0"/>
<dbReference type="PANTHER" id="PTHR43105:SF14">
    <property type="entry name" value="FORMATE DEHYDROGENASE H"/>
    <property type="match status" value="1"/>
</dbReference>
<dbReference type="SMART" id="SM00926">
    <property type="entry name" value="Molybdop_Fe4S4"/>
    <property type="match status" value="1"/>
</dbReference>
<evidence type="ECO:0000256" key="4">
    <source>
        <dbReference type="ARBA" id="ARBA00023002"/>
    </source>
</evidence>
<evidence type="ECO:0000259" key="10">
    <source>
        <dbReference type="PROSITE" id="PS51839"/>
    </source>
</evidence>
<evidence type="ECO:0000256" key="5">
    <source>
        <dbReference type="ARBA" id="ARBA00023004"/>
    </source>
</evidence>
<dbReference type="PROSITE" id="PS00198">
    <property type="entry name" value="4FE4S_FER_1"/>
    <property type="match status" value="1"/>
</dbReference>
<evidence type="ECO:0000256" key="2">
    <source>
        <dbReference type="ARBA" id="ARBA00022723"/>
    </source>
</evidence>
<dbReference type="InterPro" id="IPR006963">
    <property type="entry name" value="Mopterin_OxRdtase_4Fe-4S_dom"/>
</dbReference>
<dbReference type="Gene3D" id="3.40.50.740">
    <property type="match status" value="1"/>
</dbReference>
<dbReference type="FunFam" id="2.20.25.90:FF:000001">
    <property type="entry name" value="Formate dehydrogenase subunit alpha"/>
    <property type="match status" value="1"/>
</dbReference>
<dbReference type="InterPro" id="IPR050123">
    <property type="entry name" value="Prok_molybdopt-oxidoreductase"/>
</dbReference>
<dbReference type="GO" id="GO:0022904">
    <property type="term" value="P:respiratory electron transport chain"/>
    <property type="evidence" value="ECO:0007669"/>
    <property type="project" value="TreeGrafter"/>
</dbReference>
<dbReference type="PROSITE" id="PS00551">
    <property type="entry name" value="MOLYBDOPTERIN_PROK_1"/>
    <property type="match status" value="1"/>
</dbReference>
<dbReference type="Gene3D" id="3.30.70.20">
    <property type="match status" value="1"/>
</dbReference>
<feature type="domain" description="4Fe-4S ferredoxin-type" evidence="8">
    <location>
        <begin position="138"/>
        <end position="171"/>
    </location>
</feature>
<dbReference type="PROSITE" id="PS51669">
    <property type="entry name" value="4FE4S_MOW_BIS_MGD"/>
    <property type="match status" value="1"/>
</dbReference>
<dbReference type="STRING" id="1499967.U27_03913"/>
<dbReference type="GO" id="GO:0016020">
    <property type="term" value="C:membrane"/>
    <property type="evidence" value="ECO:0007669"/>
    <property type="project" value="TreeGrafter"/>
</dbReference>
<dbReference type="Gene3D" id="3.10.20.740">
    <property type="match status" value="1"/>
</dbReference>
<evidence type="ECO:0000259" key="9">
    <source>
        <dbReference type="PROSITE" id="PS51669"/>
    </source>
</evidence>
<feature type="domain" description="4Fe-4S His(Cys)3-ligated-type" evidence="10">
    <location>
        <begin position="79"/>
        <end position="118"/>
    </location>
</feature>
<keyword evidence="1" id="KW-0004">4Fe-4S</keyword>
<dbReference type="EMBL" id="DF820465">
    <property type="protein sequence ID" value="GAK56949.1"/>
    <property type="molecule type" value="Genomic_DNA"/>
</dbReference>
<sequence>MACTMTINGKQVAFEKGKTILEVARDNELYIPSLCYHRKTGPASKCRACVVEVEGMRGLQTSCSVEATDGMVVNSDTPDAAAAQKMVINLLLANGHHNCLSCEANGDCELQDAAYYLGIEVPAFLVETEAPLTDESSEFIVIDHKKCIKCGRCIEADNCTVVNEVLDFGFRGHDTKVICDDNLPMGDSSCVQCGECSQICPVGAIIDKKAIGKGRAWELKRVDTVCTYCGVGCQLTLHINEKKNEIVKITGVEGAPTNDGMLCVKGRYGYEFVNSPERLTMPLIRNQQGILEEADWDAALALVARKFQEIKTQHGADAIAGLCSAKVTNEENYAFQKFMRREIGTNNVDHCARL</sequence>
<dbReference type="PROSITE" id="PS51839">
    <property type="entry name" value="4FE4S_HC3"/>
    <property type="match status" value="1"/>
</dbReference>
<dbReference type="AlphaFoldDB" id="A0A081BX94"/>
<dbReference type="InterPro" id="IPR017900">
    <property type="entry name" value="4Fe4S_Fe_S_CS"/>
</dbReference>
<dbReference type="Gene3D" id="2.20.25.90">
    <property type="entry name" value="ADC-like domains"/>
    <property type="match status" value="1"/>
</dbReference>
<evidence type="ECO:0000256" key="6">
    <source>
        <dbReference type="ARBA" id="ARBA00023014"/>
    </source>
</evidence>
<dbReference type="Pfam" id="PF00037">
    <property type="entry name" value="Fer4"/>
    <property type="match status" value="1"/>
</dbReference>
<dbReference type="InterPro" id="IPR036010">
    <property type="entry name" value="2Fe-2S_ferredoxin-like_sf"/>
</dbReference>
<name>A0A081BX94_VECG1</name>
<dbReference type="SUPFAM" id="SSF54862">
    <property type="entry name" value="4Fe-4S ferredoxins"/>
    <property type="match status" value="1"/>
</dbReference>
<dbReference type="PROSITE" id="PS51379">
    <property type="entry name" value="4FE4S_FER_2"/>
    <property type="match status" value="2"/>
</dbReference>
<organism evidence="11">
    <name type="scientific">Vecturithrix granuli</name>
    <dbReference type="NCBI Taxonomy" id="1499967"/>
    <lineage>
        <taxon>Bacteria</taxon>
        <taxon>Candidatus Moduliflexota</taxon>
        <taxon>Candidatus Vecturitrichia</taxon>
        <taxon>Candidatus Vecturitrichales</taxon>
        <taxon>Candidatus Vecturitrichaceae</taxon>
        <taxon>Candidatus Vecturithrix</taxon>
    </lineage>
</organism>
<feature type="domain" description="4Fe-4S ferredoxin-type" evidence="8">
    <location>
        <begin position="182"/>
        <end position="210"/>
    </location>
</feature>
<evidence type="ECO:0000256" key="3">
    <source>
        <dbReference type="ARBA" id="ARBA00022737"/>
    </source>
</evidence>
<dbReference type="InterPro" id="IPR006656">
    <property type="entry name" value="Mopterin_OxRdtase"/>
</dbReference>
<protein>
    <submittedName>
        <fullName evidence="11">Formate dehydrogenase, iron-sulfur subunit</fullName>
    </submittedName>
</protein>
<dbReference type="Pfam" id="PF00384">
    <property type="entry name" value="Molybdopterin"/>
    <property type="match status" value="1"/>
</dbReference>
<reference evidence="11" key="1">
    <citation type="journal article" date="2015" name="PeerJ">
        <title>First genomic representation of candidate bacterial phylum KSB3 points to enhanced environmental sensing as a trigger of wastewater bulking.</title>
        <authorList>
            <person name="Sekiguchi Y."/>
            <person name="Ohashi A."/>
            <person name="Parks D.H."/>
            <person name="Yamauchi T."/>
            <person name="Tyson G.W."/>
            <person name="Hugenholtz P."/>
        </authorList>
    </citation>
    <scope>NUCLEOTIDE SEQUENCE [LARGE SCALE GENOMIC DNA]</scope>
</reference>
<keyword evidence="6" id="KW-0411">Iron-sulfur</keyword>
<dbReference type="FunFam" id="3.10.20.740:FF:000003">
    <property type="entry name" value="Formate dehydrogenase subunit alpha"/>
    <property type="match status" value="1"/>
</dbReference>
<accession>A0A081BX94</accession>
<dbReference type="GO" id="GO:0051539">
    <property type="term" value="F:4 iron, 4 sulfur cluster binding"/>
    <property type="evidence" value="ECO:0007669"/>
    <property type="project" value="UniProtKB-KW"/>
</dbReference>
<evidence type="ECO:0000259" key="7">
    <source>
        <dbReference type="PROSITE" id="PS51085"/>
    </source>
</evidence>
<evidence type="ECO:0000259" key="8">
    <source>
        <dbReference type="PROSITE" id="PS51379"/>
    </source>
</evidence>
<dbReference type="eggNOG" id="COG3383">
    <property type="taxonomic scope" value="Bacteria"/>
</dbReference>
<evidence type="ECO:0000256" key="1">
    <source>
        <dbReference type="ARBA" id="ARBA00022485"/>
    </source>
</evidence>
<dbReference type="InterPro" id="IPR001041">
    <property type="entry name" value="2Fe-2S_ferredoxin-type"/>
</dbReference>
<dbReference type="GO" id="GO:0003954">
    <property type="term" value="F:NADH dehydrogenase activity"/>
    <property type="evidence" value="ECO:0007669"/>
    <property type="project" value="TreeGrafter"/>
</dbReference>
<dbReference type="SMART" id="SM00929">
    <property type="entry name" value="NADH-G_4Fe-4S_3"/>
    <property type="match status" value="1"/>
</dbReference>
<evidence type="ECO:0000313" key="11">
    <source>
        <dbReference type="EMBL" id="GAK56949.1"/>
    </source>
</evidence>
<dbReference type="InterPro" id="IPR017896">
    <property type="entry name" value="4Fe4S_Fe-S-bd"/>
</dbReference>
<feature type="domain" description="2Fe-2S ferredoxin-type" evidence="7">
    <location>
        <begin position="1"/>
        <end position="79"/>
    </location>
</feature>
<dbReference type="PANTHER" id="PTHR43105">
    <property type="entry name" value="RESPIRATORY NITRATE REDUCTASE"/>
    <property type="match status" value="1"/>
</dbReference>
<dbReference type="Pfam" id="PF13510">
    <property type="entry name" value="Fer2_4"/>
    <property type="match status" value="1"/>
</dbReference>
<dbReference type="InterPro" id="IPR019574">
    <property type="entry name" value="NADH_UbQ_OxRdtase_Gsu_4Fe4S-bd"/>
</dbReference>
<dbReference type="SUPFAM" id="SSF53706">
    <property type="entry name" value="Formate dehydrogenase/DMSO reductase, domains 1-3"/>
    <property type="match status" value="1"/>
</dbReference>
<dbReference type="FunFam" id="3.30.70.20:FF:000035">
    <property type="entry name" value="Iron hydrogenase 1"/>
    <property type="match status" value="1"/>
</dbReference>
<keyword evidence="12" id="KW-1185">Reference proteome</keyword>
<dbReference type="CDD" id="cd00207">
    <property type="entry name" value="fer2"/>
    <property type="match status" value="1"/>
</dbReference>
<dbReference type="PROSITE" id="PS51085">
    <property type="entry name" value="2FE2S_FER_2"/>
    <property type="match status" value="1"/>
</dbReference>
<gene>
    <name evidence="11" type="ORF">U27_03913</name>
</gene>
<dbReference type="Pfam" id="PF10588">
    <property type="entry name" value="NADH-G_4Fe-4S_3"/>
    <property type="match status" value="1"/>
</dbReference>
<dbReference type="InterPro" id="IPR027467">
    <property type="entry name" value="MopterinOxRdtase_cofactor_BS"/>
</dbReference>
<dbReference type="SUPFAM" id="SSF54292">
    <property type="entry name" value="2Fe-2S ferredoxin-like"/>
    <property type="match status" value="1"/>
</dbReference>